<organism evidence="3 4">
    <name type="scientific">Stachybotrys chlorohalonatus (strain IBT 40285)</name>
    <dbReference type="NCBI Taxonomy" id="1283841"/>
    <lineage>
        <taxon>Eukaryota</taxon>
        <taxon>Fungi</taxon>
        <taxon>Dikarya</taxon>
        <taxon>Ascomycota</taxon>
        <taxon>Pezizomycotina</taxon>
        <taxon>Sordariomycetes</taxon>
        <taxon>Hypocreomycetidae</taxon>
        <taxon>Hypocreales</taxon>
        <taxon>Stachybotryaceae</taxon>
        <taxon>Stachybotrys</taxon>
    </lineage>
</organism>
<reference evidence="3 4" key="1">
    <citation type="journal article" date="2014" name="BMC Genomics">
        <title>Comparative genome sequencing reveals chemotype-specific gene clusters in the toxigenic black mold Stachybotrys.</title>
        <authorList>
            <person name="Semeiks J."/>
            <person name="Borek D."/>
            <person name="Otwinowski Z."/>
            <person name="Grishin N.V."/>
        </authorList>
    </citation>
    <scope>NUCLEOTIDE SEQUENCE [LARGE SCALE GENOMIC DNA]</scope>
    <source>
        <strain evidence="3 4">IBT 40285</strain>
    </source>
</reference>
<dbReference type="STRING" id="1283841.A0A084QVQ2"/>
<dbReference type="Pfam" id="PF13843">
    <property type="entry name" value="DDE_Tnp_1_7"/>
    <property type="match status" value="1"/>
</dbReference>
<dbReference type="EMBL" id="KL660025">
    <property type="protein sequence ID" value="KFA68037.1"/>
    <property type="molecule type" value="Genomic_DNA"/>
</dbReference>
<evidence type="ECO:0000256" key="1">
    <source>
        <dbReference type="SAM" id="MobiDB-lite"/>
    </source>
</evidence>
<evidence type="ECO:0000259" key="2">
    <source>
        <dbReference type="Pfam" id="PF13843"/>
    </source>
</evidence>
<sequence length="567" mass="64125">MDHEQDPMMIPHAGDPSSEVLSMGTSGDQNQGNESDHLKHGEKPKGRSKRRSRDKPTGGASQLGGDRMVDIGELSRMIGKSLRTGISNPLAARVAAKFSGKDITTFLQAYESEMTDFFASDSKDLTIWFPEYCITSIKNEMRYELEGLPWPAAKKHLLKRYRHMDSDVPENAYKELDQLIRQKPRDADACYSFLAKHKALVSKIEGSNWGNTVAHSRSLAQCMPDQVAKAVVRRSGTEYIALLAMPYSKVHNIFCDIVELEHQLYRSREFGGLSADYTSLTFLSQRRNSTPPPEPIRAEKRTVQFSSDPKVEAMDEKIDDLFELMNKLTIQLATQKGDMLRALGNLLIASTAKSDQNTSLEDELSVNSSMILSQNASQPFDPMSQRTVLKREKRCHYCGDTSGIPLSAEGDITGRPNFKPMADRGSSFIPMQPEQHSPRITPLPASPVDLFHEFVPESLVEKWVIYMNEAPEPARGPEPGSRNNSNYKSELSWRGKAWNPTSVPEVYLWLAIQIYLGLHRETELRDYWKTSGPDSNIPTYPIIKYMTFDRFQLLSWRLRTSPYHIIP</sequence>
<protein>
    <recommendedName>
        <fullName evidence="2">PiggyBac transposable element-derived protein domain-containing protein</fullName>
    </recommendedName>
</protein>
<name>A0A084QVQ2_STAC4</name>
<evidence type="ECO:0000313" key="3">
    <source>
        <dbReference type="EMBL" id="KFA68037.1"/>
    </source>
</evidence>
<dbReference type="OrthoDB" id="10516739at2759"/>
<dbReference type="HOGENOM" id="CLU_480735_0_0_1"/>
<dbReference type="InParanoid" id="A0A084QVQ2"/>
<dbReference type="Proteomes" id="UP000028524">
    <property type="component" value="Unassembled WGS sequence"/>
</dbReference>
<evidence type="ECO:0000313" key="4">
    <source>
        <dbReference type="Proteomes" id="UP000028524"/>
    </source>
</evidence>
<feature type="domain" description="PiggyBac transposable element-derived protein" evidence="2">
    <location>
        <begin position="446"/>
        <end position="559"/>
    </location>
</feature>
<dbReference type="PANTHER" id="PTHR46599:SF3">
    <property type="entry name" value="PIGGYBAC TRANSPOSABLE ELEMENT-DERIVED PROTEIN 4"/>
    <property type="match status" value="1"/>
</dbReference>
<dbReference type="AlphaFoldDB" id="A0A084QVQ2"/>
<accession>A0A084QVQ2</accession>
<feature type="compositionally biased region" description="Basic and acidic residues" evidence="1">
    <location>
        <begin position="34"/>
        <end position="45"/>
    </location>
</feature>
<feature type="compositionally biased region" description="Polar residues" evidence="1">
    <location>
        <begin position="19"/>
        <end position="33"/>
    </location>
</feature>
<gene>
    <name evidence="3" type="ORF">S40285_09013</name>
</gene>
<dbReference type="InterPro" id="IPR029526">
    <property type="entry name" value="PGBD"/>
</dbReference>
<keyword evidence="4" id="KW-1185">Reference proteome</keyword>
<proteinExistence type="predicted"/>
<feature type="region of interest" description="Disordered" evidence="1">
    <location>
        <begin position="1"/>
        <end position="66"/>
    </location>
</feature>
<dbReference type="PANTHER" id="PTHR46599">
    <property type="entry name" value="PIGGYBAC TRANSPOSABLE ELEMENT-DERIVED PROTEIN 4"/>
    <property type="match status" value="1"/>
</dbReference>